<dbReference type="PIRSF" id="PIRSF000077">
    <property type="entry name" value="Thioredoxin"/>
    <property type="match status" value="1"/>
</dbReference>
<accession>A0A4R3JHV8</accession>
<keyword evidence="15" id="KW-1185">Reference proteome</keyword>
<dbReference type="EMBL" id="BHEO01000008">
    <property type="protein sequence ID" value="GBU06649.1"/>
    <property type="molecule type" value="Genomic_DNA"/>
</dbReference>
<reference evidence="13 14" key="2">
    <citation type="submission" date="2019-03" db="EMBL/GenBank/DDBJ databases">
        <title>Genomic Encyclopedia of Type Strains, Phase IV (KMG-IV): sequencing the most valuable type-strain genomes for metagenomic binning, comparative biology and taxonomic classification.</title>
        <authorList>
            <person name="Goeker M."/>
        </authorList>
    </citation>
    <scope>NUCLEOTIDE SEQUENCE [LARGE SCALE GENOMIC DNA]</scope>
    <source>
        <strain evidence="13 14">DSM 103426</strain>
    </source>
</reference>
<dbReference type="InterPro" id="IPR013766">
    <property type="entry name" value="Thioredoxin_domain"/>
</dbReference>
<feature type="active site" description="Nucleophile" evidence="9">
    <location>
        <position position="34"/>
    </location>
</feature>
<organism evidence="13 14">
    <name type="scientific">Faecalimonas umbilicata</name>
    <dbReference type="NCBI Taxonomy" id="1912855"/>
    <lineage>
        <taxon>Bacteria</taxon>
        <taxon>Bacillati</taxon>
        <taxon>Bacillota</taxon>
        <taxon>Clostridia</taxon>
        <taxon>Lachnospirales</taxon>
        <taxon>Lachnospiraceae</taxon>
        <taxon>Faecalimonas</taxon>
    </lineage>
</organism>
<evidence type="ECO:0000256" key="6">
    <source>
        <dbReference type="ARBA" id="ARBA00023284"/>
    </source>
</evidence>
<dbReference type="InterPro" id="IPR017937">
    <property type="entry name" value="Thioredoxin_CS"/>
</dbReference>
<evidence type="ECO:0000256" key="1">
    <source>
        <dbReference type="ARBA" id="ARBA00008987"/>
    </source>
</evidence>
<proteinExistence type="inferred from homology"/>
<dbReference type="CDD" id="cd02947">
    <property type="entry name" value="TRX_family"/>
    <property type="match status" value="1"/>
</dbReference>
<keyword evidence="4" id="KW-0249">Electron transport</keyword>
<feature type="site" description="Contributes to redox potential value" evidence="9">
    <location>
        <position position="33"/>
    </location>
</feature>
<evidence type="ECO:0000313" key="12">
    <source>
        <dbReference type="EMBL" id="GBU06649.1"/>
    </source>
</evidence>
<dbReference type="Proteomes" id="UP000294613">
    <property type="component" value="Unassembled WGS sequence"/>
</dbReference>
<dbReference type="Gene3D" id="3.40.30.10">
    <property type="entry name" value="Glutaredoxin"/>
    <property type="match status" value="1"/>
</dbReference>
<evidence type="ECO:0000256" key="9">
    <source>
        <dbReference type="PIRSR" id="PIRSR000077-1"/>
    </source>
</evidence>
<keyword evidence="5 10" id="KW-1015">Disulfide bond</keyword>
<evidence type="ECO:0000256" key="2">
    <source>
        <dbReference type="ARBA" id="ARBA00020570"/>
    </source>
</evidence>
<evidence type="ECO:0000256" key="3">
    <source>
        <dbReference type="ARBA" id="ARBA00022448"/>
    </source>
</evidence>
<dbReference type="NCBIfam" id="TIGR01068">
    <property type="entry name" value="thioredoxin"/>
    <property type="match status" value="1"/>
</dbReference>
<evidence type="ECO:0000256" key="8">
    <source>
        <dbReference type="PIRNR" id="PIRNR000077"/>
    </source>
</evidence>
<evidence type="ECO:0000256" key="10">
    <source>
        <dbReference type="PIRSR" id="PIRSR000077-4"/>
    </source>
</evidence>
<comment type="similarity">
    <text evidence="1 8">Belongs to the thioredoxin family.</text>
</comment>
<protein>
    <recommendedName>
        <fullName evidence="2 7">Thioredoxin</fullName>
    </recommendedName>
</protein>
<name>A0A4R3JHV8_9FIRM</name>
<dbReference type="PRINTS" id="PR00421">
    <property type="entry name" value="THIOREDOXIN"/>
</dbReference>
<dbReference type="GO" id="GO:0045454">
    <property type="term" value="P:cell redox homeostasis"/>
    <property type="evidence" value="ECO:0007669"/>
    <property type="project" value="TreeGrafter"/>
</dbReference>
<comment type="caution">
    <text evidence="13">The sequence shown here is derived from an EMBL/GenBank/DDBJ whole genome shotgun (WGS) entry which is preliminary data.</text>
</comment>
<dbReference type="AlphaFoldDB" id="A0A4R3JHV8"/>
<dbReference type="GO" id="GO:0005829">
    <property type="term" value="C:cytosol"/>
    <property type="evidence" value="ECO:0007669"/>
    <property type="project" value="TreeGrafter"/>
</dbReference>
<dbReference type="PANTHER" id="PTHR45663">
    <property type="entry name" value="GEO12009P1"/>
    <property type="match status" value="1"/>
</dbReference>
<dbReference type="RefSeq" id="WP_008975111.1">
    <property type="nucleotide sequence ID" value="NZ_BHEO01000008.1"/>
</dbReference>
<dbReference type="EMBL" id="SLZV01000022">
    <property type="protein sequence ID" value="TCS65574.1"/>
    <property type="molecule type" value="Genomic_DNA"/>
</dbReference>
<dbReference type="PROSITE" id="PS00194">
    <property type="entry name" value="THIOREDOXIN_1"/>
    <property type="match status" value="1"/>
</dbReference>
<dbReference type="SUPFAM" id="SSF52833">
    <property type="entry name" value="Thioredoxin-like"/>
    <property type="match status" value="1"/>
</dbReference>
<feature type="disulfide bond" description="Redox-active" evidence="10">
    <location>
        <begin position="31"/>
        <end position="34"/>
    </location>
</feature>
<sequence length="103" mass="11705">MAAIQLTSETFQKEVLEAKEPVLVDFWAPWCGPCQMVLPIIEELAEEVTDVKICKVNVDEQMKIAKEYRVMSIPTLILFKDGKIAKQELGAKTKEELLEMIHA</sequence>
<evidence type="ECO:0000313" key="14">
    <source>
        <dbReference type="Proteomes" id="UP000294613"/>
    </source>
</evidence>
<feature type="active site" description="Nucleophile" evidence="9">
    <location>
        <position position="31"/>
    </location>
</feature>
<evidence type="ECO:0000256" key="5">
    <source>
        <dbReference type="ARBA" id="ARBA00023157"/>
    </source>
</evidence>
<gene>
    <name evidence="13" type="ORF">EDD74_12269</name>
    <name evidence="12" type="ORF">FAEUMB_31900</name>
</gene>
<keyword evidence="3" id="KW-0813">Transport</keyword>
<keyword evidence="6 10" id="KW-0676">Redox-active center</keyword>
<evidence type="ECO:0000256" key="7">
    <source>
        <dbReference type="NCBIfam" id="TIGR01068"/>
    </source>
</evidence>
<dbReference type="PANTHER" id="PTHR45663:SF11">
    <property type="entry name" value="GEO12009P1"/>
    <property type="match status" value="1"/>
</dbReference>
<feature type="domain" description="Thioredoxin" evidence="11">
    <location>
        <begin position="1"/>
        <end position="103"/>
    </location>
</feature>
<dbReference type="Proteomes" id="UP000702954">
    <property type="component" value="Unassembled WGS sequence"/>
</dbReference>
<dbReference type="Pfam" id="PF00085">
    <property type="entry name" value="Thioredoxin"/>
    <property type="match status" value="1"/>
</dbReference>
<evidence type="ECO:0000259" key="11">
    <source>
        <dbReference type="PROSITE" id="PS51352"/>
    </source>
</evidence>
<dbReference type="InterPro" id="IPR036249">
    <property type="entry name" value="Thioredoxin-like_sf"/>
</dbReference>
<feature type="site" description="Deprotonates C-terminal active site Cys" evidence="9">
    <location>
        <position position="25"/>
    </location>
</feature>
<dbReference type="InterPro" id="IPR005746">
    <property type="entry name" value="Thioredoxin"/>
</dbReference>
<evidence type="ECO:0000313" key="13">
    <source>
        <dbReference type="EMBL" id="TCS65574.1"/>
    </source>
</evidence>
<reference evidence="12 15" key="1">
    <citation type="journal article" date="2018" name="Int. J. Syst. Evol. Microbiol.">
        <title>Draft Genome Sequence of Faecalimonas umbilicata JCM 30896T, an Acetate-Producing Bacterium Isolated from Human Feces.</title>
        <authorList>
            <person name="Sakamoto M."/>
            <person name="Ikeyama N."/>
            <person name="Yuki M."/>
            <person name="Ohkuma M."/>
        </authorList>
    </citation>
    <scope>NUCLEOTIDE SEQUENCE [LARGE SCALE GENOMIC DNA]</scope>
    <source>
        <strain evidence="12 15">EGH7</strain>
    </source>
</reference>
<dbReference type="GO" id="GO:0015035">
    <property type="term" value="F:protein-disulfide reductase activity"/>
    <property type="evidence" value="ECO:0007669"/>
    <property type="project" value="UniProtKB-UniRule"/>
</dbReference>
<evidence type="ECO:0000256" key="4">
    <source>
        <dbReference type="ARBA" id="ARBA00022982"/>
    </source>
</evidence>
<evidence type="ECO:0000313" key="15">
    <source>
        <dbReference type="Proteomes" id="UP000702954"/>
    </source>
</evidence>
<dbReference type="PROSITE" id="PS51352">
    <property type="entry name" value="THIOREDOXIN_2"/>
    <property type="match status" value="1"/>
</dbReference>
<feature type="site" description="Contributes to redox potential value" evidence="9">
    <location>
        <position position="32"/>
    </location>
</feature>
<dbReference type="FunFam" id="3.40.30.10:FF:000001">
    <property type="entry name" value="Thioredoxin"/>
    <property type="match status" value="1"/>
</dbReference>